<gene>
    <name evidence="1" type="ORF">METZ01_LOCUS284734</name>
</gene>
<proteinExistence type="predicted"/>
<sequence>PMIRRLIILLLIVGCVFAHEEMGELEKEMLYKQNDRSPLLAGLCALTPTMGHLYVGKWKRINPFSALVISPAISIILLMPNKTLKKERTIISNTLIVPKISWYFLQIQDAIYLAHQHNANLNKEIYGKEYIRPPKKSIIQKLMDKKEAKKDSTS</sequence>
<accession>A0A382L5D8</accession>
<protein>
    <submittedName>
        <fullName evidence="1">Uncharacterized protein</fullName>
    </submittedName>
</protein>
<reference evidence="1" key="1">
    <citation type="submission" date="2018-05" db="EMBL/GenBank/DDBJ databases">
        <authorList>
            <person name="Lanie J.A."/>
            <person name="Ng W.-L."/>
            <person name="Kazmierczak K.M."/>
            <person name="Andrzejewski T.M."/>
            <person name="Davidsen T.M."/>
            <person name="Wayne K.J."/>
            <person name="Tettelin H."/>
            <person name="Glass J.I."/>
            <person name="Rusch D."/>
            <person name="Podicherti R."/>
            <person name="Tsui H.-C.T."/>
            <person name="Winkler M.E."/>
        </authorList>
    </citation>
    <scope>NUCLEOTIDE SEQUENCE</scope>
</reference>
<feature type="non-terminal residue" evidence="1">
    <location>
        <position position="1"/>
    </location>
</feature>
<name>A0A382L5D8_9ZZZZ</name>
<dbReference type="AlphaFoldDB" id="A0A382L5D8"/>
<dbReference type="EMBL" id="UINC01084855">
    <property type="protein sequence ID" value="SVC31880.1"/>
    <property type="molecule type" value="Genomic_DNA"/>
</dbReference>
<organism evidence="1">
    <name type="scientific">marine metagenome</name>
    <dbReference type="NCBI Taxonomy" id="408172"/>
    <lineage>
        <taxon>unclassified sequences</taxon>
        <taxon>metagenomes</taxon>
        <taxon>ecological metagenomes</taxon>
    </lineage>
</organism>
<evidence type="ECO:0000313" key="1">
    <source>
        <dbReference type="EMBL" id="SVC31880.1"/>
    </source>
</evidence>